<dbReference type="AlphaFoldDB" id="A0A835YWL9"/>
<dbReference type="PANTHER" id="PTHR43036:SF2">
    <property type="entry name" value="OS04G0481300 PROTEIN"/>
    <property type="match status" value="1"/>
</dbReference>
<gene>
    <name evidence="2" type="ORF">JKP88DRAFT_199508</name>
</gene>
<accession>A0A835YWL9</accession>
<dbReference type="Gene3D" id="3.40.50.150">
    <property type="entry name" value="Vaccinia Virus protein VP39"/>
    <property type="match status" value="1"/>
</dbReference>
<organism evidence="2 3">
    <name type="scientific">Tribonema minus</name>
    <dbReference type="NCBI Taxonomy" id="303371"/>
    <lineage>
        <taxon>Eukaryota</taxon>
        <taxon>Sar</taxon>
        <taxon>Stramenopiles</taxon>
        <taxon>Ochrophyta</taxon>
        <taxon>PX clade</taxon>
        <taxon>Xanthophyceae</taxon>
        <taxon>Tribonematales</taxon>
        <taxon>Tribonemataceae</taxon>
        <taxon>Tribonema</taxon>
    </lineage>
</organism>
<dbReference type="PANTHER" id="PTHR43036">
    <property type="entry name" value="OSJNBB0011N17.9 PROTEIN"/>
    <property type="match status" value="1"/>
</dbReference>
<name>A0A835YWL9_9STRA</name>
<sequence>MSVLNDVDRRRADESPDCLFYRNTRLVYHADHDCLAQLQELYFRMIPQGGAVLDLCSSWVSHLPRELSLSHVEGQGMNVRELRCNPLLDAYFVQDLNLEPRLPLPDGKFDAVLMCCGIQYLTQPEAVLAEARRVLAPGGALAVSFTRNCFEVKATRGWARRTSAQRVELVQALARAAGFADVCSTELSAANARPMWVVHARRPAAAAVAAAAAAAAADGQAAGAAADGSSPAAAAAAGASGATLAPPPLSAAAAAAAAVTADATGNAAQASGGLTEAFAQSVGPAVAAAARRDAWAARCAELLAAAEDLGIPAYGLPAVAAGAPERDLREAMADVSLIVASYQCADI</sequence>
<dbReference type="Pfam" id="PF08241">
    <property type="entry name" value="Methyltransf_11"/>
    <property type="match status" value="1"/>
</dbReference>
<dbReference type="EMBL" id="JAFCMP010000257">
    <property type="protein sequence ID" value="KAG5182279.1"/>
    <property type="molecule type" value="Genomic_DNA"/>
</dbReference>
<feature type="domain" description="Methyltransferase type 11" evidence="1">
    <location>
        <begin position="99"/>
        <end position="142"/>
    </location>
</feature>
<dbReference type="GO" id="GO:0008757">
    <property type="term" value="F:S-adenosylmethionine-dependent methyltransferase activity"/>
    <property type="evidence" value="ECO:0007669"/>
    <property type="project" value="InterPro"/>
</dbReference>
<dbReference type="SUPFAM" id="SSF53335">
    <property type="entry name" value="S-adenosyl-L-methionine-dependent methyltransferases"/>
    <property type="match status" value="1"/>
</dbReference>
<dbReference type="InterPro" id="IPR013216">
    <property type="entry name" value="Methyltransf_11"/>
</dbReference>
<evidence type="ECO:0000313" key="2">
    <source>
        <dbReference type="EMBL" id="KAG5182279.1"/>
    </source>
</evidence>
<dbReference type="CDD" id="cd02440">
    <property type="entry name" value="AdoMet_MTases"/>
    <property type="match status" value="1"/>
</dbReference>
<dbReference type="InterPro" id="IPR029063">
    <property type="entry name" value="SAM-dependent_MTases_sf"/>
</dbReference>
<dbReference type="OrthoDB" id="2013972at2759"/>
<keyword evidence="3" id="KW-1185">Reference proteome</keyword>
<dbReference type="Proteomes" id="UP000664859">
    <property type="component" value="Unassembled WGS sequence"/>
</dbReference>
<evidence type="ECO:0000313" key="3">
    <source>
        <dbReference type="Proteomes" id="UP000664859"/>
    </source>
</evidence>
<comment type="caution">
    <text evidence="2">The sequence shown here is derived from an EMBL/GenBank/DDBJ whole genome shotgun (WGS) entry which is preliminary data.</text>
</comment>
<proteinExistence type="predicted"/>
<protein>
    <recommendedName>
        <fullName evidence="1">Methyltransferase type 11 domain-containing protein</fullName>
    </recommendedName>
</protein>
<reference evidence="2" key="1">
    <citation type="submission" date="2021-02" db="EMBL/GenBank/DDBJ databases">
        <title>First Annotated Genome of the Yellow-green Alga Tribonema minus.</title>
        <authorList>
            <person name="Mahan K.M."/>
        </authorList>
    </citation>
    <scope>NUCLEOTIDE SEQUENCE</scope>
    <source>
        <strain evidence="2">UTEX B ZZ1240</strain>
    </source>
</reference>
<evidence type="ECO:0000259" key="1">
    <source>
        <dbReference type="Pfam" id="PF08241"/>
    </source>
</evidence>